<comment type="caution">
    <text evidence="3">The sequence shown here is derived from an EMBL/GenBank/DDBJ whole genome shotgun (WGS) entry which is preliminary data.</text>
</comment>
<dbReference type="CDD" id="cd13578">
    <property type="entry name" value="PBP2_Bug27"/>
    <property type="match status" value="1"/>
</dbReference>
<evidence type="ECO:0000256" key="2">
    <source>
        <dbReference type="SAM" id="SignalP"/>
    </source>
</evidence>
<dbReference type="InterPro" id="IPR005064">
    <property type="entry name" value="BUG"/>
</dbReference>
<reference evidence="4" key="1">
    <citation type="submission" date="2017-05" db="EMBL/GenBank/DDBJ databases">
        <title>Complete and WGS of Bordetella genogroups.</title>
        <authorList>
            <person name="Spilker T."/>
            <person name="Lipuma J."/>
        </authorList>
    </citation>
    <scope>NUCLEOTIDE SEQUENCE [LARGE SCALE GENOMIC DNA]</scope>
    <source>
        <strain evidence="4">AU8256</strain>
    </source>
</reference>
<keyword evidence="4" id="KW-1185">Reference proteome</keyword>
<feature type="chain" id="PRO_5012605108" evidence="2">
    <location>
        <begin position="23"/>
        <end position="323"/>
    </location>
</feature>
<dbReference type="Pfam" id="PF03401">
    <property type="entry name" value="TctC"/>
    <property type="match status" value="1"/>
</dbReference>
<dbReference type="Gene3D" id="3.40.190.150">
    <property type="entry name" value="Bordetella uptake gene, domain 1"/>
    <property type="match status" value="1"/>
</dbReference>
<dbReference type="Gene3D" id="3.40.190.10">
    <property type="entry name" value="Periplasmic binding protein-like II"/>
    <property type="match status" value="1"/>
</dbReference>
<dbReference type="EMBL" id="NEVT01000003">
    <property type="protein sequence ID" value="OZI79266.1"/>
    <property type="molecule type" value="Genomic_DNA"/>
</dbReference>
<evidence type="ECO:0000313" key="3">
    <source>
        <dbReference type="EMBL" id="OZI79266.1"/>
    </source>
</evidence>
<dbReference type="Proteomes" id="UP000215633">
    <property type="component" value="Unassembled WGS sequence"/>
</dbReference>
<proteinExistence type="inferred from homology"/>
<comment type="similarity">
    <text evidence="1">Belongs to the UPF0065 (bug) family.</text>
</comment>
<evidence type="ECO:0000313" key="4">
    <source>
        <dbReference type="Proteomes" id="UP000215633"/>
    </source>
</evidence>
<dbReference type="PANTHER" id="PTHR42928">
    <property type="entry name" value="TRICARBOXYLATE-BINDING PROTEIN"/>
    <property type="match status" value="1"/>
</dbReference>
<dbReference type="RefSeq" id="WP_094805879.1">
    <property type="nucleotide sequence ID" value="NZ_NEVT01000003.1"/>
</dbReference>
<feature type="signal peptide" evidence="2">
    <location>
        <begin position="1"/>
        <end position="22"/>
    </location>
</feature>
<keyword evidence="2" id="KW-0732">Signal</keyword>
<dbReference type="PIRSF" id="PIRSF017082">
    <property type="entry name" value="YflP"/>
    <property type="match status" value="1"/>
</dbReference>
<dbReference type="SUPFAM" id="SSF53850">
    <property type="entry name" value="Periplasmic binding protein-like II"/>
    <property type="match status" value="1"/>
</dbReference>
<dbReference type="InterPro" id="IPR042100">
    <property type="entry name" value="Bug_dom1"/>
</dbReference>
<protein>
    <submittedName>
        <fullName evidence="3">MFS transporter</fullName>
    </submittedName>
</protein>
<organism evidence="3 4">
    <name type="scientific">Bordetella genomosp. 2</name>
    <dbReference type="NCBI Taxonomy" id="1983456"/>
    <lineage>
        <taxon>Bacteria</taxon>
        <taxon>Pseudomonadati</taxon>
        <taxon>Pseudomonadota</taxon>
        <taxon>Betaproteobacteria</taxon>
        <taxon>Burkholderiales</taxon>
        <taxon>Alcaligenaceae</taxon>
        <taxon>Bordetella</taxon>
    </lineage>
</organism>
<dbReference type="AlphaFoldDB" id="A0A261VYR4"/>
<dbReference type="PANTHER" id="PTHR42928:SF5">
    <property type="entry name" value="BLR1237 PROTEIN"/>
    <property type="match status" value="1"/>
</dbReference>
<evidence type="ECO:0000256" key="1">
    <source>
        <dbReference type="ARBA" id="ARBA00006987"/>
    </source>
</evidence>
<name>A0A261VYR4_9BORD</name>
<gene>
    <name evidence="3" type="ORF">CAL24_04840</name>
</gene>
<sequence>MKRCTGILLGIFLLAPATATLAADTWPSQPIRFVVPYPPGGPTDLMARLISQPLAEKLGTSVIVENKAGAAGNVGSAQVAKAAADGYTILLAASGNMSVNQTLFKNLPYDPIKDFASIIQISRFPLVLEVNPASGIKTVGEYIAYAKANPDKATFGSAGNGSPQHLGGELFKTLTQAPLQHIPYKGAGPALNDLIGGQILSMFDILGSSIQHINSKRLTPIAITTKARSPLLPDVPTVAESGLPGFDYYAWHGIVAPAGTPPRVIARYNTALNEIFADPAFRSRWEAIGSDVVGGTPEQFDALVRAEAERLGGLVRRLDIQLD</sequence>
<accession>A0A261VYR4</accession>